<feature type="domain" description="Polysaccharide biosynthesis protein CapD-like" evidence="3">
    <location>
        <begin position="289"/>
        <end position="571"/>
    </location>
</feature>
<dbReference type="RefSeq" id="WP_275089729.1">
    <property type="nucleotide sequence ID" value="NZ_CP119078.1"/>
</dbReference>
<evidence type="ECO:0000313" key="4">
    <source>
        <dbReference type="EMBL" id="WED43915.1"/>
    </source>
</evidence>
<dbReference type="Proteomes" id="UP001222087">
    <property type="component" value="Chromosome"/>
</dbReference>
<gene>
    <name evidence="4" type="ORF">PXX05_03780</name>
</gene>
<organism evidence="4 5">
    <name type="scientific">Legionella cardiaca</name>
    <dbReference type="NCBI Taxonomy" id="1071983"/>
    <lineage>
        <taxon>Bacteria</taxon>
        <taxon>Pseudomonadati</taxon>
        <taxon>Pseudomonadota</taxon>
        <taxon>Gammaproteobacteria</taxon>
        <taxon>Legionellales</taxon>
        <taxon>Legionellaceae</taxon>
        <taxon>Legionella</taxon>
    </lineage>
</organism>
<keyword evidence="2" id="KW-0812">Transmembrane</keyword>
<reference evidence="4 5" key="1">
    <citation type="submission" date="2023-02" db="EMBL/GenBank/DDBJ databases">
        <title>Genome Sequence of L. cardiaca H63T.</title>
        <authorList>
            <person name="Lopez A.E."/>
            <person name="Cianciotto N.P."/>
        </authorList>
    </citation>
    <scope>NUCLEOTIDE SEQUENCE [LARGE SCALE GENOMIC DNA]</scope>
    <source>
        <strain evidence="4 5">H63</strain>
    </source>
</reference>
<dbReference type="Pfam" id="PF02719">
    <property type="entry name" value="Polysacc_synt_2"/>
    <property type="match status" value="1"/>
</dbReference>
<dbReference type="Gene3D" id="3.40.50.720">
    <property type="entry name" value="NAD(P)-binding Rossmann-like Domain"/>
    <property type="match status" value="2"/>
</dbReference>
<feature type="transmembrane region" description="Helical" evidence="2">
    <location>
        <begin position="14"/>
        <end position="34"/>
    </location>
</feature>
<evidence type="ECO:0000256" key="1">
    <source>
        <dbReference type="ARBA" id="ARBA00007430"/>
    </source>
</evidence>
<evidence type="ECO:0000313" key="5">
    <source>
        <dbReference type="Proteomes" id="UP001222087"/>
    </source>
</evidence>
<evidence type="ECO:0000259" key="3">
    <source>
        <dbReference type="Pfam" id="PF02719"/>
    </source>
</evidence>
<keyword evidence="2" id="KW-1133">Transmembrane helix</keyword>
<sequence>MQNFGMLQKLYKKWPVITFDALAIPAAWYFAYWLRYNLQPFPRDLTSVYSLTSLLLLSLVQIGCYYYFKVYRGLWRFSSLNDVARIIKAIVCATAISVLVLFFTPLLQHIPRSVFPLYGMTLITFLCGGRLLLRSYWDRKEKGESIESKRVLIIGAGRAGEGLVRDLKRMQSYCPVGFVDDNLGKKGLEVHGVRVLGTTRDLVDLVAEYNINLIFIAIPSARSAVMRRIVNHCEDCKVPFRTLPGLSALVAGRVEVNALRDVNIEDLLGRDQVQLEWQRIASNIQNKRVAVTGGGGSIGSELCRQIMLLNPEKLLIIDNSEFNLYKIELELKQKFPDIPVELGLISVTDITAVDFLFHQFKPQIVFHAAAYKHVPMLEEQVRVAVQNNVIGTQVIAEASVAVGVEKFILISTDKAVNPTNVMGTTKRVAEIYCQNLNERVDTQFITVRFGNVLGSAGSVVPLFQKQLQAGGPLTVTHPDIQRYFMTIPEACQLILQAMINGQGGEIFVLDMGEPIKISYLAEQMIRLAGKEPGKDITIRYTGLRPGEKLYEELFHPSEQLAQTQHEKLFKAKFRHLEWNELTQTIRLLNMACTMHNNSELYILLKSLVPEFNSQVEPDSIANSLS</sequence>
<dbReference type="PANTHER" id="PTHR43318">
    <property type="entry name" value="UDP-N-ACETYLGLUCOSAMINE 4,6-DEHYDRATASE"/>
    <property type="match status" value="1"/>
</dbReference>
<dbReference type="InterPro" id="IPR036291">
    <property type="entry name" value="NAD(P)-bd_dom_sf"/>
</dbReference>
<keyword evidence="5" id="KW-1185">Reference proteome</keyword>
<dbReference type="PANTHER" id="PTHR43318:SF1">
    <property type="entry name" value="POLYSACCHARIDE BIOSYNTHESIS PROTEIN EPSC-RELATED"/>
    <property type="match status" value="1"/>
</dbReference>
<evidence type="ECO:0000256" key="2">
    <source>
        <dbReference type="SAM" id="Phobius"/>
    </source>
</evidence>
<name>A0ABY8AWN8_9GAMM</name>
<dbReference type="InterPro" id="IPR003869">
    <property type="entry name" value="Polysac_CapD-like"/>
</dbReference>
<dbReference type="Pfam" id="PF13727">
    <property type="entry name" value="CoA_binding_3"/>
    <property type="match status" value="1"/>
</dbReference>
<dbReference type="CDD" id="cd05237">
    <property type="entry name" value="UDP_invert_4-6DH_SDR_e"/>
    <property type="match status" value="1"/>
</dbReference>
<accession>A0ABY8AWN8</accession>
<dbReference type="InterPro" id="IPR051203">
    <property type="entry name" value="Polysaccharide_Synthase-Rel"/>
</dbReference>
<proteinExistence type="inferred from homology"/>
<keyword evidence="2" id="KW-0472">Membrane</keyword>
<feature type="transmembrane region" description="Helical" evidence="2">
    <location>
        <begin position="46"/>
        <end position="68"/>
    </location>
</feature>
<comment type="similarity">
    <text evidence="1">Belongs to the polysaccharide synthase family.</text>
</comment>
<protein>
    <submittedName>
        <fullName evidence="4">Nucleoside-diphosphate sugar epimerase/dehydratase</fullName>
    </submittedName>
</protein>
<dbReference type="SUPFAM" id="SSF51735">
    <property type="entry name" value="NAD(P)-binding Rossmann-fold domains"/>
    <property type="match status" value="2"/>
</dbReference>
<feature type="transmembrane region" description="Helical" evidence="2">
    <location>
        <begin position="89"/>
        <end position="107"/>
    </location>
</feature>
<dbReference type="EMBL" id="CP119078">
    <property type="protein sequence ID" value="WED43915.1"/>
    <property type="molecule type" value="Genomic_DNA"/>
</dbReference>